<sequence length="954" mass="106991">MDGYKFLLLDKSDSVNNSYHRTPNFDSNFIENNERNTIINNLINGASVNKDCKGDGDCVTYVRRLHIGTNSVNTKELITQTLLLYKKNNKYVTEGLKLDLDGIIAIIIKCDPVGGHLSDDTIFYVEEGIKPINKIQLLWDIKNYTRLKQYIHLILGNSNGPIVTQSDTVNHASGKNDPKRSHIESHKHFNNTNLLNYNTDYCLDRIIDHLHTGHLYYGPFKIRRIKSNSKPNSSLKLHLLNNICDTKIDHTFSGISHHFHPIHIGTNGVIVGDDDTYGKDRTVDMQGYDILINLLFTNLFHKYLIHLLEVPRFYFFGNCQVIGDLKFFTSSIEPNNKPGYIDENTEIYLGFDPYDSYDKITVSPLKDTLPVNYRYNLLEECVRPYFRLNSFKLHRLGDSFYFSGIQFRITNVSQNMFSTWEDDPDGDYGSFMGWMRSFSCPKYGRVDEKTRIEIGEPVNTKLMDILSPERVEIVRRSAPCYRENLLLCFVSDLDLNSLDRIYPNDSAASSLNTSLNSSLNNSLNNSLNMSYCGSLLNSVSGTNGDGTVGRPTEGAHLRNSIHFNNGDYEATNGPIVYRNTDCSKSDHTISGAILTPSSIAKREFCTVCCETISPDSVINTKRLTCGHVFHKKCVLSWLKSNKSCPNCRRVLPGNTAHGNFTDFMAAHNDARSLDEDRFKQSLDGDRVDEGRSAGPLSIRGIRTVRRSALGGDYSYGIGSPPVSSITSGSIFGNLFPAISTSSSRFLSDSDTSNVNRKAVGNTIFQGTGARISSIWTEGNTDNSSKTVDKVLTDTTTDSNAPFYSDYTSSCNSGDCNGYPAINRPSYRTRDSVNDIFKQYEDFENFSANRFNGSRKSPTEDTFYYNWDTEYPNVTPRSNGNPVGLNINNGVAKENDALVNWRIMVDRSMINNSISTSFFADATSGPSLDITDLNSSDDSNGNQSDLEDYFNTLTS</sequence>
<dbReference type="Pfam" id="PF13639">
    <property type="entry name" value="zf-RING_2"/>
    <property type="match status" value="1"/>
</dbReference>
<dbReference type="EMBL" id="CP056066">
    <property type="protein sequence ID" value="UKJ89181.1"/>
    <property type="molecule type" value="Genomic_DNA"/>
</dbReference>
<keyword evidence="1" id="KW-0479">Metal-binding</keyword>
<dbReference type="Gene3D" id="3.10.330.10">
    <property type="match status" value="1"/>
</dbReference>
<dbReference type="SUPFAM" id="SSF57850">
    <property type="entry name" value="RING/U-box"/>
    <property type="match status" value="1"/>
</dbReference>
<dbReference type="GO" id="GO:0008270">
    <property type="term" value="F:zinc ion binding"/>
    <property type="evidence" value="ECO:0007669"/>
    <property type="project" value="UniProtKB-KW"/>
</dbReference>
<reference evidence="6" key="1">
    <citation type="submission" date="2022-07" db="EMBL/GenBank/DDBJ databases">
        <title>Evaluation of T. orientalis genome assembly methods using nanopore sequencing and analysis of variation between genomes.</title>
        <authorList>
            <person name="Yam J."/>
            <person name="Micallef M.L."/>
            <person name="Liu M."/>
            <person name="Djordjevic S.P."/>
            <person name="Bogema D.R."/>
            <person name="Jenkins C."/>
        </authorList>
    </citation>
    <scope>NUCLEOTIDE SEQUENCE</scope>
    <source>
        <strain evidence="6">Fish Creek</strain>
    </source>
</reference>
<dbReference type="AlphaFoldDB" id="A0A976M670"/>
<dbReference type="CDD" id="cd16454">
    <property type="entry name" value="RING-H2_PA-TM-RING"/>
    <property type="match status" value="1"/>
</dbReference>
<evidence type="ECO:0000256" key="4">
    <source>
        <dbReference type="PROSITE-ProRule" id="PRU00175"/>
    </source>
</evidence>
<evidence type="ECO:0000313" key="6">
    <source>
        <dbReference type="EMBL" id="UKJ89181.1"/>
    </source>
</evidence>
<dbReference type="OrthoDB" id="8062037at2759"/>
<dbReference type="InterPro" id="IPR013083">
    <property type="entry name" value="Znf_RING/FYVE/PHD"/>
</dbReference>
<dbReference type="Proteomes" id="UP000244803">
    <property type="component" value="Chromosome 3"/>
</dbReference>
<feature type="domain" description="RING-type" evidence="5">
    <location>
        <begin position="605"/>
        <end position="648"/>
    </location>
</feature>
<dbReference type="Gene3D" id="3.30.40.10">
    <property type="entry name" value="Zinc/RING finger domain, C3HC4 (zinc finger)"/>
    <property type="match status" value="1"/>
</dbReference>
<evidence type="ECO:0000256" key="1">
    <source>
        <dbReference type="ARBA" id="ARBA00022723"/>
    </source>
</evidence>
<evidence type="ECO:0000256" key="2">
    <source>
        <dbReference type="ARBA" id="ARBA00022771"/>
    </source>
</evidence>
<organism evidence="6 7">
    <name type="scientific">Theileria orientalis</name>
    <dbReference type="NCBI Taxonomy" id="68886"/>
    <lineage>
        <taxon>Eukaryota</taxon>
        <taxon>Sar</taxon>
        <taxon>Alveolata</taxon>
        <taxon>Apicomplexa</taxon>
        <taxon>Aconoidasida</taxon>
        <taxon>Piroplasmida</taxon>
        <taxon>Theileriidae</taxon>
        <taxon>Theileria</taxon>
    </lineage>
</organism>
<evidence type="ECO:0000313" key="7">
    <source>
        <dbReference type="Proteomes" id="UP000244803"/>
    </source>
</evidence>
<accession>A0A976M670</accession>
<keyword evidence="3" id="KW-0862">Zinc</keyword>
<name>A0A976M670_THEOR</name>
<dbReference type="InterPro" id="IPR001841">
    <property type="entry name" value="Znf_RING"/>
</dbReference>
<evidence type="ECO:0000256" key="3">
    <source>
        <dbReference type="ARBA" id="ARBA00022833"/>
    </source>
</evidence>
<evidence type="ECO:0000259" key="5">
    <source>
        <dbReference type="PROSITE" id="PS50089"/>
    </source>
</evidence>
<dbReference type="PANTHER" id="PTHR15710">
    <property type="entry name" value="E3 UBIQUITIN-PROTEIN LIGASE PRAJA"/>
    <property type="match status" value="1"/>
</dbReference>
<dbReference type="SMART" id="SM00184">
    <property type="entry name" value="RING"/>
    <property type="match status" value="1"/>
</dbReference>
<keyword evidence="2 4" id="KW-0863">Zinc-finger</keyword>
<dbReference type="PROSITE" id="PS50089">
    <property type="entry name" value="ZF_RING_2"/>
    <property type="match status" value="1"/>
</dbReference>
<gene>
    <name evidence="6" type="ORF">MACJ_002429</name>
</gene>
<protein>
    <recommendedName>
        <fullName evidence="5">RING-type domain-containing protein</fullName>
    </recommendedName>
</protein>
<proteinExistence type="predicted"/>